<protein>
    <submittedName>
        <fullName evidence="1">Uncharacterized protein</fullName>
    </submittedName>
</protein>
<accession>A0A382W8Y7</accession>
<proteinExistence type="predicted"/>
<sequence>WIKTREKIQLGILFQKAYGFV</sequence>
<feature type="non-terminal residue" evidence="1">
    <location>
        <position position="1"/>
    </location>
</feature>
<dbReference type="EMBL" id="UINC01157536">
    <property type="protein sequence ID" value="SVD54581.1"/>
    <property type="molecule type" value="Genomic_DNA"/>
</dbReference>
<organism evidence="1">
    <name type="scientific">marine metagenome</name>
    <dbReference type="NCBI Taxonomy" id="408172"/>
    <lineage>
        <taxon>unclassified sequences</taxon>
        <taxon>metagenomes</taxon>
        <taxon>ecological metagenomes</taxon>
    </lineage>
</organism>
<reference evidence="1" key="1">
    <citation type="submission" date="2018-05" db="EMBL/GenBank/DDBJ databases">
        <authorList>
            <person name="Lanie J.A."/>
            <person name="Ng W.-L."/>
            <person name="Kazmierczak K.M."/>
            <person name="Andrzejewski T.M."/>
            <person name="Davidsen T.M."/>
            <person name="Wayne K.J."/>
            <person name="Tettelin H."/>
            <person name="Glass J.I."/>
            <person name="Rusch D."/>
            <person name="Podicherti R."/>
            <person name="Tsui H.-C.T."/>
            <person name="Winkler M.E."/>
        </authorList>
    </citation>
    <scope>NUCLEOTIDE SEQUENCE</scope>
</reference>
<name>A0A382W8Y7_9ZZZZ</name>
<dbReference type="AlphaFoldDB" id="A0A382W8Y7"/>
<gene>
    <name evidence="1" type="ORF">METZ01_LOCUS407435</name>
</gene>
<evidence type="ECO:0000313" key="1">
    <source>
        <dbReference type="EMBL" id="SVD54581.1"/>
    </source>
</evidence>